<organism evidence="4 5">
    <name type="scientific">Collinsella tanakaei</name>
    <dbReference type="NCBI Taxonomy" id="626935"/>
    <lineage>
        <taxon>Bacteria</taxon>
        <taxon>Bacillati</taxon>
        <taxon>Actinomycetota</taxon>
        <taxon>Coriobacteriia</taxon>
        <taxon>Coriobacteriales</taxon>
        <taxon>Coriobacteriaceae</taxon>
        <taxon>Collinsella</taxon>
    </lineage>
</organism>
<dbReference type="Proteomes" id="UP000260943">
    <property type="component" value="Unassembled WGS sequence"/>
</dbReference>
<dbReference type="InterPro" id="IPR000182">
    <property type="entry name" value="GNAT_dom"/>
</dbReference>
<dbReference type="InterPro" id="IPR050832">
    <property type="entry name" value="Bact_Acetyltransf"/>
</dbReference>
<dbReference type="SUPFAM" id="SSF55729">
    <property type="entry name" value="Acyl-CoA N-acyltransferases (Nat)"/>
    <property type="match status" value="1"/>
</dbReference>
<proteinExistence type="predicted"/>
<dbReference type="InterPro" id="IPR016181">
    <property type="entry name" value="Acyl_CoA_acyltransferase"/>
</dbReference>
<protein>
    <submittedName>
        <fullName evidence="4">GNAT family N-acetyltransferase</fullName>
    </submittedName>
</protein>
<dbReference type="CDD" id="cd04301">
    <property type="entry name" value="NAT_SF"/>
    <property type="match status" value="1"/>
</dbReference>
<evidence type="ECO:0000259" key="3">
    <source>
        <dbReference type="PROSITE" id="PS51186"/>
    </source>
</evidence>
<evidence type="ECO:0000256" key="1">
    <source>
        <dbReference type="ARBA" id="ARBA00022679"/>
    </source>
</evidence>
<feature type="domain" description="N-acetyltransferase" evidence="3">
    <location>
        <begin position="5"/>
        <end position="153"/>
    </location>
</feature>
<sequence>MIMSFVFDTASADDCERVWDLICQLEKCRLPFEPFREMFVKQVKSTHYCCLVAREEADAPACAILNLRFENQLHHAARVAEILEFIVDEPHRGKGIGAALLEEAQRVAKEMGCVQLEVTSNRTRTEAHGFYESQGMVNSHVKLTLPFDEIDLEDIS</sequence>
<comment type="caution">
    <text evidence="4">The sequence shown here is derived from an EMBL/GenBank/DDBJ whole genome shotgun (WGS) entry which is preliminary data.</text>
</comment>
<reference evidence="4 5" key="1">
    <citation type="submission" date="2018-08" db="EMBL/GenBank/DDBJ databases">
        <title>A genome reference for cultivated species of the human gut microbiota.</title>
        <authorList>
            <person name="Zou Y."/>
            <person name="Xue W."/>
            <person name="Luo G."/>
        </authorList>
    </citation>
    <scope>NUCLEOTIDE SEQUENCE [LARGE SCALE GENOMIC DNA]</scope>
    <source>
        <strain evidence="4 5">TF08-14</strain>
    </source>
</reference>
<dbReference type="GO" id="GO:0016747">
    <property type="term" value="F:acyltransferase activity, transferring groups other than amino-acyl groups"/>
    <property type="evidence" value="ECO:0007669"/>
    <property type="project" value="InterPro"/>
</dbReference>
<keyword evidence="2" id="KW-0012">Acyltransferase</keyword>
<evidence type="ECO:0000313" key="4">
    <source>
        <dbReference type="EMBL" id="RGL11228.1"/>
    </source>
</evidence>
<dbReference type="PROSITE" id="PS51186">
    <property type="entry name" value="GNAT"/>
    <property type="match status" value="1"/>
</dbReference>
<dbReference type="PANTHER" id="PTHR43877:SF2">
    <property type="entry name" value="AMINOALKYLPHOSPHONATE N-ACETYLTRANSFERASE-RELATED"/>
    <property type="match status" value="1"/>
</dbReference>
<dbReference type="Gene3D" id="3.40.630.30">
    <property type="match status" value="1"/>
</dbReference>
<accession>A0A3E4QWD7</accession>
<evidence type="ECO:0000256" key="2">
    <source>
        <dbReference type="ARBA" id="ARBA00023315"/>
    </source>
</evidence>
<dbReference type="AlphaFoldDB" id="A0A3E4QWD7"/>
<evidence type="ECO:0000313" key="5">
    <source>
        <dbReference type="Proteomes" id="UP000260943"/>
    </source>
</evidence>
<dbReference type="EMBL" id="QSRJ01000003">
    <property type="protein sequence ID" value="RGL11228.1"/>
    <property type="molecule type" value="Genomic_DNA"/>
</dbReference>
<gene>
    <name evidence="4" type="ORF">DXC81_03715</name>
</gene>
<dbReference type="Pfam" id="PF00583">
    <property type="entry name" value="Acetyltransf_1"/>
    <property type="match status" value="1"/>
</dbReference>
<name>A0A3E4QWD7_9ACTN</name>
<dbReference type="PANTHER" id="PTHR43877">
    <property type="entry name" value="AMINOALKYLPHOSPHONATE N-ACETYLTRANSFERASE-RELATED-RELATED"/>
    <property type="match status" value="1"/>
</dbReference>
<keyword evidence="1 4" id="KW-0808">Transferase</keyword>